<dbReference type="InterPro" id="IPR025784">
    <property type="entry name" value="EFM7"/>
</dbReference>
<sequence length="261" mass="29702">MSDDESYIDNSIFDEPEGFRPSKPQSKDVTFKRTNGEIVKIRLIGESPLYGHILTHAGQYIANYLDEHSAELIENKTVLEVGAGGALPSIICGLNNASRVVSTDYPDPELISNIQYNIENNGPCIKNSVSKGYIWGNDTQELVDELAVVDRKSFDLIILSDVIFNHTEQDKLLKTCKNLITHLSEKNDKKSGGKVLVIFSPHRPHLLDDDLDFFRKAKEDYSFDAEFIEMQMWSPLFKNDTDESTIEIRSRVYSYVLYPTW</sequence>
<protein>
    <submittedName>
        <fullName evidence="6">Unnamed protein product</fullName>
    </submittedName>
</protein>
<evidence type="ECO:0000256" key="2">
    <source>
        <dbReference type="ARBA" id="ARBA00022603"/>
    </source>
</evidence>
<accession>A0A9W6T4Z3</accession>
<evidence type="ECO:0000256" key="5">
    <source>
        <dbReference type="SAM" id="MobiDB-lite"/>
    </source>
</evidence>
<evidence type="ECO:0000313" key="7">
    <source>
        <dbReference type="Proteomes" id="UP001165120"/>
    </source>
</evidence>
<dbReference type="Proteomes" id="UP001165120">
    <property type="component" value="Unassembled WGS sequence"/>
</dbReference>
<proteinExistence type="predicted"/>
<keyword evidence="1" id="KW-0963">Cytoplasm</keyword>
<dbReference type="InterPro" id="IPR019410">
    <property type="entry name" value="Methyltransf_16"/>
</dbReference>
<evidence type="ECO:0000256" key="3">
    <source>
        <dbReference type="ARBA" id="ARBA00022679"/>
    </source>
</evidence>
<keyword evidence="3" id="KW-0808">Transferase</keyword>
<dbReference type="SUPFAM" id="SSF53335">
    <property type="entry name" value="S-adenosyl-L-methionine-dependent methyltransferases"/>
    <property type="match status" value="1"/>
</dbReference>
<dbReference type="Gene3D" id="3.40.50.150">
    <property type="entry name" value="Vaccinia Virus protein VP39"/>
    <property type="match status" value="1"/>
</dbReference>
<feature type="compositionally biased region" description="Acidic residues" evidence="5">
    <location>
        <begin position="1"/>
        <end position="16"/>
    </location>
</feature>
<feature type="region of interest" description="Disordered" evidence="5">
    <location>
        <begin position="1"/>
        <end position="28"/>
    </location>
</feature>
<dbReference type="GO" id="GO:0032259">
    <property type="term" value="P:methylation"/>
    <property type="evidence" value="ECO:0007669"/>
    <property type="project" value="UniProtKB-KW"/>
</dbReference>
<keyword evidence="2" id="KW-0489">Methyltransferase</keyword>
<comment type="caution">
    <text evidence="6">The sequence shown here is derived from an EMBL/GenBank/DDBJ whole genome shotgun (WGS) entry which is preliminary data.</text>
</comment>
<name>A0A9W6T4Z3_CANBO</name>
<reference evidence="6" key="1">
    <citation type="submission" date="2023-04" db="EMBL/GenBank/DDBJ databases">
        <title>Candida boidinii NBRC 10035.</title>
        <authorList>
            <person name="Ichikawa N."/>
            <person name="Sato H."/>
            <person name="Tonouchi N."/>
        </authorList>
    </citation>
    <scope>NUCLEOTIDE SEQUENCE</scope>
    <source>
        <strain evidence="6">NBRC 10035</strain>
    </source>
</reference>
<dbReference type="PANTHER" id="PTHR14614:SF10">
    <property type="entry name" value="PROTEIN N-TERMINAL AND LYSINE N-METHYLTRANSFERASE EFM7"/>
    <property type="match status" value="1"/>
</dbReference>
<keyword evidence="4" id="KW-0949">S-adenosyl-L-methionine</keyword>
<dbReference type="GO" id="GO:0005737">
    <property type="term" value="C:cytoplasm"/>
    <property type="evidence" value="ECO:0007669"/>
    <property type="project" value="TreeGrafter"/>
</dbReference>
<evidence type="ECO:0000256" key="1">
    <source>
        <dbReference type="ARBA" id="ARBA00022490"/>
    </source>
</evidence>
<dbReference type="GO" id="GO:0008757">
    <property type="term" value="F:S-adenosylmethionine-dependent methyltransferase activity"/>
    <property type="evidence" value="ECO:0007669"/>
    <property type="project" value="UniProtKB-ARBA"/>
</dbReference>
<evidence type="ECO:0000256" key="4">
    <source>
        <dbReference type="ARBA" id="ARBA00022691"/>
    </source>
</evidence>
<dbReference type="PANTHER" id="PTHR14614">
    <property type="entry name" value="HEPATOCELLULAR CARCINOMA-ASSOCIATED ANTIGEN"/>
    <property type="match status" value="1"/>
</dbReference>
<feature type="compositionally biased region" description="Basic and acidic residues" evidence="5">
    <location>
        <begin position="17"/>
        <end position="28"/>
    </location>
</feature>
<dbReference type="Pfam" id="PF10294">
    <property type="entry name" value="Methyltransf_16"/>
    <property type="match status" value="1"/>
</dbReference>
<dbReference type="AlphaFoldDB" id="A0A9W6T4Z3"/>
<dbReference type="EMBL" id="BSXN01001373">
    <property type="protein sequence ID" value="GME72823.1"/>
    <property type="molecule type" value="Genomic_DNA"/>
</dbReference>
<evidence type="ECO:0000313" key="6">
    <source>
        <dbReference type="EMBL" id="GME72823.1"/>
    </source>
</evidence>
<organism evidence="6 7">
    <name type="scientific">Candida boidinii</name>
    <name type="common">Yeast</name>
    <dbReference type="NCBI Taxonomy" id="5477"/>
    <lineage>
        <taxon>Eukaryota</taxon>
        <taxon>Fungi</taxon>
        <taxon>Dikarya</taxon>
        <taxon>Ascomycota</taxon>
        <taxon>Saccharomycotina</taxon>
        <taxon>Pichiomycetes</taxon>
        <taxon>Pichiales</taxon>
        <taxon>Pichiaceae</taxon>
        <taxon>Ogataea</taxon>
        <taxon>Ogataea/Candida clade</taxon>
    </lineage>
</organism>
<dbReference type="PROSITE" id="PS51560">
    <property type="entry name" value="SAM_MT_NNT1"/>
    <property type="match status" value="1"/>
</dbReference>
<gene>
    <name evidence="6" type="ORF">Cboi02_000377600</name>
</gene>
<keyword evidence="7" id="KW-1185">Reference proteome</keyword>
<dbReference type="InterPro" id="IPR029063">
    <property type="entry name" value="SAM-dependent_MTases_sf"/>
</dbReference>